<keyword evidence="3 6" id="KW-0812">Transmembrane</keyword>
<evidence type="ECO:0000256" key="5">
    <source>
        <dbReference type="ARBA" id="ARBA00023136"/>
    </source>
</evidence>
<feature type="transmembrane region" description="Helical" evidence="6">
    <location>
        <begin position="449"/>
        <end position="469"/>
    </location>
</feature>
<dbReference type="RefSeq" id="WP_089355504.1">
    <property type="nucleotide sequence ID" value="NZ_FZPD01000001.1"/>
</dbReference>
<evidence type="ECO:0000256" key="3">
    <source>
        <dbReference type="ARBA" id="ARBA00022692"/>
    </source>
</evidence>
<dbReference type="OrthoDB" id="9766267at2"/>
<keyword evidence="8" id="KW-1185">Reference proteome</keyword>
<evidence type="ECO:0000313" key="7">
    <source>
        <dbReference type="EMBL" id="SNS58265.1"/>
    </source>
</evidence>
<dbReference type="Pfam" id="PF00939">
    <property type="entry name" value="Na_sulph_symp"/>
    <property type="match status" value="1"/>
</dbReference>
<feature type="transmembrane region" description="Helical" evidence="6">
    <location>
        <begin position="165"/>
        <end position="189"/>
    </location>
</feature>
<dbReference type="InterPro" id="IPR001898">
    <property type="entry name" value="SLC13A/DASS"/>
</dbReference>
<feature type="transmembrane region" description="Helical" evidence="6">
    <location>
        <begin position="209"/>
        <end position="231"/>
    </location>
</feature>
<accession>A0A239FN12</accession>
<proteinExistence type="predicted"/>
<dbReference type="EMBL" id="FZPD01000001">
    <property type="protein sequence ID" value="SNS58265.1"/>
    <property type="molecule type" value="Genomic_DNA"/>
</dbReference>
<keyword evidence="5 6" id="KW-0472">Membrane</keyword>
<evidence type="ECO:0000256" key="6">
    <source>
        <dbReference type="SAM" id="Phobius"/>
    </source>
</evidence>
<sequence>MIRKRIGLVIGPILFCVVFFLHPFEDLNAEANAVLASTLWIATWWLSEALPISATALLPIALLPLSGGAPIAQTTAAYGDKMLFLFVGGFIIAIAMQRWNLHRRIAIEIISAVGTNAQLIVLGFMLATGLLSMWISNTATTLMMVTIATALIAEMKELTGKAGNIFFKSLLLGIAFSASIGGVATLVGTPTNPIFVSIASKLYAQEFSFASWMAFALPFSLVMLAICWIILTRIVFPLHKINISIGQELIQKEKEALGQMKQEEKVVAIVFVITAILWITRSFVLNQFIPGINDTVIAIAAALMMFILPSKSLNGKPLLTWEEAEKLPWGVIILFGGGLSLAAAFQSSQLAEWLGLQLIGISELPLFIIILIVALSVNFLTEVTSNVATASIMLPVLASLAEAIGVHPFLLMIPATMAASCAFMLPIATGPNAIVFSSGELKMNDMVRAGVWLNIISSIAITLLVYYIIPSFLK</sequence>
<reference evidence="7 8" key="1">
    <citation type="submission" date="2017-06" db="EMBL/GenBank/DDBJ databases">
        <authorList>
            <person name="Kim H.J."/>
            <person name="Triplett B.A."/>
        </authorList>
    </citation>
    <scope>NUCLEOTIDE SEQUENCE [LARGE SCALE GENOMIC DNA]</scope>
    <source>
        <strain evidence="7 8">DSM 19307</strain>
    </source>
</reference>
<organism evidence="7 8">
    <name type="scientific">Ekhidna lutea</name>
    <dbReference type="NCBI Taxonomy" id="447679"/>
    <lineage>
        <taxon>Bacteria</taxon>
        <taxon>Pseudomonadati</taxon>
        <taxon>Bacteroidota</taxon>
        <taxon>Cytophagia</taxon>
        <taxon>Cytophagales</taxon>
        <taxon>Reichenbachiellaceae</taxon>
        <taxon>Ekhidna</taxon>
    </lineage>
</organism>
<feature type="transmembrane region" description="Helical" evidence="6">
    <location>
        <begin position="7"/>
        <end position="24"/>
    </location>
</feature>
<gene>
    <name evidence="7" type="ORF">SAMN05421640_0757</name>
</gene>
<dbReference type="GO" id="GO:0015141">
    <property type="term" value="F:succinate transmembrane transporter activity"/>
    <property type="evidence" value="ECO:0007669"/>
    <property type="project" value="UniProtKB-ARBA"/>
</dbReference>
<feature type="transmembrane region" description="Helical" evidence="6">
    <location>
        <begin position="133"/>
        <end position="153"/>
    </location>
</feature>
<dbReference type="PANTHER" id="PTHR10283">
    <property type="entry name" value="SOLUTE CARRIER FAMILY 13 MEMBER"/>
    <property type="match status" value="1"/>
</dbReference>
<name>A0A239FN12_EKHLU</name>
<feature type="transmembrane region" description="Helical" evidence="6">
    <location>
        <begin position="105"/>
        <end position="127"/>
    </location>
</feature>
<dbReference type="Proteomes" id="UP000198393">
    <property type="component" value="Unassembled WGS sequence"/>
</dbReference>
<evidence type="ECO:0000256" key="1">
    <source>
        <dbReference type="ARBA" id="ARBA00004141"/>
    </source>
</evidence>
<feature type="transmembrane region" description="Helical" evidence="6">
    <location>
        <begin position="358"/>
        <end position="380"/>
    </location>
</feature>
<feature type="transmembrane region" description="Helical" evidence="6">
    <location>
        <begin position="78"/>
        <end position="96"/>
    </location>
</feature>
<protein>
    <submittedName>
        <fullName evidence="7">Solute carrier family 13 (Sodium-dependent dicarboxylate transporter), member 2/3/5</fullName>
    </submittedName>
</protein>
<feature type="transmembrane region" description="Helical" evidence="6">
    <location>
        <begin position="329"/>
        <end position="346"/>
    </location>
</feature>
<evidence type="ECO:0000256" key="4">
    <source>
        <dbReference type="ARBA" id="ARBA00022989"/>
    </source>
</evidence>
<dbReference type="GO" id="GO:0005886">
    <property type="term" value="C:plasma membrane"/>
    <property type="evidence" value="ECO:0007669"/>
    <property type="project" value="TreeGrafter"/>
</dbReference>
<feature type="transmembrane region" description="Helical" evidence="6">
    <location>
        <begin position="291"/>
        <end position="308"/>
    </location>
</feature>
<evidence type="ECO:0000313" key="8">
    <source>
        <dbReference type="Proteomes" id="UP000198393"/>
    </source>
</evidence>
<keyword evidence="4 6" id="KW-1133">Transmembrane helix</keyword>
<comment type="subcellular location">
    <subcellularLocation>
        <location evidence="1">Membrane</location>
        <topology evidence="1">Multi-pass membrane protein</topology>
    </subcellularLocation>
</comment>
<feature type="transmembrane region" description="Helical" evidence="6">
    <location>
        <begin position="266"/>
        <end position="285"/>
    </location>
</feature>
<dbReference type="PANTHER" id="PTHR10283:SF82">
    <property type="entry name" value="SOLUTE CARRIER FAMILY 13 MEMBER 2"/>
    <property type="match status" value="1"/>
</dbReference>
<keyword evidence="2" id="KW-0813">Transport</keyword>
<dbReference type="AlphaFoldDB" id="A0A239FN12"/>
<dbReference type="NCBIfam" id="TIGR00785">
    <property type="entry name" value="dass"/>
    <property type="match status" value="1"/>
</dbReference>
<feature type="transmembrane region" description="Helical" evidence="6">
    <location>
        <begin position="417"/>
        <end position="437"/>
    </location>
</feature>
<feature type="transmembrane region" description="Helical" evidence="6">
    <location>
        <begin position="392"/>
        <end position="411"/>
    </location>
</feature>
<evidence type="ECO:0000256" key="2">
    <source>
        <dbReference type="ARBA" id="ARBA00022448"/>
    </source>
</evidence>
<dbReference type="CDD" id="cd01115">
    <property type="entry name" value="SLC13_permease"/>
    <property type="match status" value="1"/>
</dbReference>
<dbReference type="PROSITE" id="PS01271">
    <property type="entry name" value="NA_SULFATE"/>
    <property type="match status" value="1"/>
</dbReference>
<dbReference type="InterPro" id="IPR031312">
    <property type="entry name" value="Na/sul_symport_CS"/>
</dbReference>